<proteinExistence type="predicted"/>
<feature type="coiled-coil region" evidence="1">
    <location>
        <begin position="166"/>
        <end position="193"/>
    </location>
</feature>
<name>A0A1D2N8J6_ORCCI</name>
<evidence type="ECO:0000313" key="2">
    <source>
        <dbReference type="EMBL" id="ODN01296.1"/>
    </source>
</evidence>
<gene>
    <name evidence="2" type="ORF">Ocin01_05389</name>
</gene>
<keyword evidence="1" id="KW-0175">Coiled coil</keyword>
<dbReference type="EMBL" id="LJIJ01000161">
    <property type="protein sequence ID" value="ODN01296.1"/>
    <property type="molecule type" value="Genomic_DNA"/>
</dbReference>
<comment type="caution">
    <text evidence="2">The sequence shown here is derived from an EMBL/GenBank/DDBJ whole genome shotgun (WGS) entry which is preliminary data.</text>
</comment>
<evidence type="ECO:0000313" key="3">
    <source>
        <dbReference type="Proteomes" id="UP000094527"/>
    </source>
</evidence>
<accession>A0A1D2N8J6</accession>
<organism evidence="2 3">
    <name type="scientific">Orchesella cincta</name>
    <name type="common">Springtail</name>
    <name type="synonym">Podura cincta</name>
    <dbReference type="NCBI Taxonomy" id="48709"/>
    <lineage>
        <taxon>Eukaryota</taxon>
        <taxon>Metazoa</taxon>
        <taxon>Ecdysozoa</taxon>
        <taxon>Arthropoda</taxon>
        <taxon>Hexapoda</taxon>
        <taxon>Collembola</taxon>
        <taxon>Entomobryomorpha</taxon>
        <taxon>Entomobryoidea</taxon>
        <taxon>Orchesellidae</taxon>
        <taxon>Orchesellinae</taxon>
        <taxon>Orchesella</taxon>
    </lineage>
</organism>
<dbReference type="AlphaFoldDB" id="A0A1D2N8J6"/>
<dbReference type="PANTHER" id="PTHR34153:SF2">
    <property type="entry name" value="SI:CH211-262H13.3-RELATED"/>
    <property type="match status" value="1"/>
</dbReference>
<protein>
    <submittedName>
        <fullName evidence="2">Zinc finger protein-likeSTOP1</fullName>
    </submittedName>
</protein>
<keyword evidence="3" id="KW-1185">Reference proteome</keyword>
<dbReference type="PANTHER" id="PTHR34153">
    <property type="entry name" value="SI:CH211-262H13.3-RELATED-RELATED"/>
    <property type="match status" value="1"/>
</dbReference>
<evidence type="ECO:0000256" key="1">
    <source>
        <dbReference type="SAM" id="Coils"/>
    </source>
</evidence>
<dbReference type="OrthoDB" id="6513424at2759"/>
<sequence length="256" mass="28666">MFAIVELTAERACEVVPKTWIRHNKCAWPSSNDPAKIRNLVNKSKPPKKSWKHHDYKVLSEYETYELALENIDTFMRDSDLSDFETAKKKKKTSMLCFGLVSNPIVPAAVGSTYEPDDNDVFLEPMTPHLHLVNPNGADSIEQSNTSPNTPVVVNCIDPTPVVTGIAEIKLTLKQILDILQNLSERIEKLENSEGGKTTALVEDALDGTVFNLPITSQELLKDLEDDLSANQMRKQQLIQFFYYKGGSSILEALKS</sequence>
<reference evidence="2 3" key="1">
    <citation type="journal article" date="2016" name="Genome Biol. Evol.">
        <title>Gene Family Evolution Reflects Adaptation to Soil Environmental Stressors in the Genome of the Collembolan Orchesella cincta.</title>
        <authorList>
            <person name="Faddeeva-Vakhrusheva A."/>
            <person name="Derks M.F."/>
            <person name="Anvar S.Y."/>
            <person name="Agamennone V."/>
            <person name="Suring W."/>
            <person name="Smit S."/>
            <person name="van Straalen N.M."/>
            <person name="Roelofs D."/>
        </authorList>
    </citation>
    <scope>NUCLEOTIDE SEQUENCE [LARGE SCALE GENOMIC DNA]</scope>
    <source>
        <tissue evidence="2">Mixed pool</tissue>
    </source>
</reference>
<dbReference type="Proteomes" id="UP000094527">
    <property type="component" value="Unassembled WGS sequence"/>
</dbReference>